<dbReference type="Gene3D" id="2.130.10.10">
    <property type="entry name" value="YVTN repeat-like/Quinoprotein amine dehydrogenase"/>
    <property type="match status" value="2"/>
</dbReference>
<dbReference type="InterPro" id="IPR001680">
    <property type="entry name" value="WD40_rpt"/>
</dbReference>
<dbReference type="InterPro" id="IPR045139">
    <property type="entry name" value="Aladin"/>
</dbReference>
<dbReference type="PANTHER" id="PTHR14494">
    <property type="entry name" value="ALADIN/ADRACALIN/AAAS"/>
    <property type="match status" value="1"/>
</dbReference>
<dbReference type="InterPro" id="IPR015943">
    <property type="entry name" value="WD40/YVTN_repeat-like_dom_sf"/>
</dbReference>
<dbReference type="Pfam" id="PF25460">
    <property type="entry name" value="Beta-prop_Aladin"/>
    <property type="match status" value="1"/>
</dbReference>
<feature type="domain" description="Aladin seven-bladed propeller" evidence="1">
    <location>
        <begin position="140"/>
        <end position="482"/>
    </location>
</feature>
<gene>
    <name evidence="2" type="primary">Aladin</name>
    <name evidence="2" type="ORF">Bhyg_11829</name>
</gene>
<dbReference type="OrthoDB" id="411991at2759"/>
<name>A0A9Q0RYQ8_9DIPT</name>
<dbReference type="Proteomes" id="UP001151699">
    <property type="component" value="Chromosome X"/>
</dbReference>
<organism evidence="2 3">
    <name type="scientific">Pseudolycoriella hygida</name>
    <dbReference type="NCBI Taxonomy" id="35572"/>
    <lineage>
        <taxon>Eukaryota</taxon>
        <taxon>Metazoa</taxon>
        <taxon>Ecdysozoa</taxon>
        <taxon>Arthropoda</taxon>
        <taxon>Hexapoda</taxon>
        <taxon>Insecta</taxon>
        <taxon>Pterygota</taxon>
        <taxon>Neoptera</taxon>
        <taxon>Endopterygota</taxon>
        <taxon>Diptera</taxon>
        <taxon>Nematocera</taxon>
        <taxon>Sciaroidea</taxon>
        <taxon>Sciaridae</taxon>
        <taxon>Pseudolycoriella</taxon>
    </lineage>
</organism>
<evidence type="ECO:0000313" key="2">
    <source>
        <dbReference type="EMBL" id="KAJ6639090.1"/>
    </source>
</evidence>
<protein>
    <submittedName>
        <fullName evidence="2">Aladin</fullName>
    </submittedName>
</protein>
<accession>A0A9Q0RYQ8</accession>
<dbReference type="SMART" id="SM00320">
    <property type="entry name" value="WD40"/>
    <property type="match status" value="4"/>
</dbReference>
<sequence length="482" mass="54275">MVSLRDFSSFPKPGEISLYEKDGQLCSLPAAEVDLTNFAAINLSAYPEINISRELHSHATTSHDENKTVLIQVYEPLIKQLTRTFIENGFEAALEKAANPESETNTVAVSIARFVLRVVNICKTVQYYYHPYRKDRGIFSISKFAQTRDWSRSFIRVMRWHPNIFKLAVAACDDSIRVYTDEKSTVVVLKVWLMHGKWNILQKCITSMEWRPLSHNELAVGCENGIIIWNITNVRTGKPITRYVNLTHRNHSPIISLEWDKAGMMLASASTSDSDILIWCPDSQRNDPLKRVGPPSSLLKFSPDGERLFTSTVGSVFRVWNTHDWLPERWTLPNGTIQSAAWSPCGGYLLFVTSEEPILYSLQFIEQQLFATASLAKQALPIADLSKIELSNQSDIGGQPQSLAWDSKGQHLAISFKDCSSIALFLTSVNKNMINIAPDCFIVGIGTTFPSYICFQEPYKDSSHSVLTIGWSSGVVQYFPFV</sequence>
<dbReference type="AlphaFoldDB" id="A0A9Q0RYQ8"/>
<dbReference type="EMBL" id="WJQU01000003">
    <property type="protein sequence ID" value="KAJ6639090.1"/>
    <property type="molecule type" value="Genomic_DNA"/>
</dbReference>
<dbReference type="SUPFAM" id="SSF101908">
    <property type="entry name" value="Putative isomerase YbhE"/>
    <property type="match status" value="1"/>
</dbReference>
<comment type="caution">
    <text evidence="2">The sequence shown here is derived from an EMBL/GenBank/DDBJ whole genome shotgun (WGS) entry which is preliminary data.</text>
</comment>
<keyword evidence="3" id="KW-1185">Reference proteome</keyword>
<dbReference type="PANTHER" id="PTHR14494:SF0">
    <property type="entry name" value="ALADIN"/>
    <property type="match status" value="1"/>
</dbReference>
<evidence type="ECO:0000313" key="3">
    <source>
        <dbReference type="Proteomes" id="UP001151699"/>
    </source>
</evidence>
<evidence type="ECO:0000259" key="1">
    <source>
        <dbReference type="Pfam" id="PF25460"/>
    </source>
</evidence>
<dbReference type="GO" id="GO:0005643">
    <property type="term" value="C:nuclear pore"/>
    <property type="evidence" value="ECO:0007669"/>
    <property type="project" value="TreeGrafter"/>
</dbReference>
<dbReference type="InterPro" id="IPR057403">
    <property type="entry name" value="Beta-prop_Aladin"/>
</dbReference>
<reference evidence="2" key="1">
    <citation type="submission" date="2022-07" db="EMBL/GenBank/DDBJ databases">
        <authorList>
            <person name="Trinca V."/>
            <person name="Uliana J.V.C."/>
            <person name="Torres T.T."/>
            <person name="Ward R.J."/>
            <person name="Monesi N."/>
        </authorList>
    </citation>
    <scope>NUCLEOTIDE SEQUENCE</scope>
    <source>
        <strain evidence="2">HSMRA1968</strain>
        <tissue evidence="2">Whole embryos</tissue>
    </source>
</reference>
<dbReference type="GO" id="GO:0006913">
    <property type="term" value="P:nucleocytoplasmic transport"/>
    <property type="evidence" value="ECO:0007669"/>
    <property type="project" value="TreeGrafter"/>
</dbReference>
<proteinExistence type="predicted"/>